<protein>
    <submittedName>
        <fullName evidence="11">RNA polymerase factor sigma-54</fullName>
    </submittedName>
</protein>
<accession>A0A7V8SZF3</accession>
<dbReference type="PANTHER" id="PTHR32248:SF4">
    <property type="entry name" value="RNA POLYMERASE SIGMA-54 FACTOR"/>
    <property type="match status" value="1"/>
</dbReference>
<name>A0A7V8SZF3_9BACT</name>
<dbReference type="AlphaFoldDB" id="A0A7V8SZF3"/>
<evidence type="ECO:0000256" key="2">
    <source>
        <dbReference type="ARBA" id="ARBA00022478"/>
    </source>
</evidence>
<feature type="domain" description="RNA polymerase sigma factor 54 core-binding" evidence="10">
    <location>
        <begin position="118"/>
        <end position="305"/>
    </location>
</feature>
<dbReference type="PROSITE" id="PS50044">
    <property type="entry name" value="SIGMA54_3"/>
    <property type="match status" value="1"/>
</dbReference>
<keyword evidence="4" id="KW-0548">Nucleotidyltransferase</keyword>
<comment type="similarity">
    <text evidence="1">Belongs to the sigma-54 factor family.</text>
</comment>
<dbReference type="InterPro" id="IPR007634">
    <property type="entry name" value="RNA_pol_sigma_54_DNA-bd"/>
</dbReference>
<evidence type="ECO:0000259" key="9">
    <source>
        <dbReference type="Pfam" id="PF04552"/>
    </source>
</evidence>
<dbReference type="GO" id="GO:0003677">
    <property type="term" value="F:DNA binding"/>
    <property type="evidence" value="ECO:0007669"/>
    <property type="project" value="UniProtKB-KW"/>
</dbReference>
<evidence type="ECO:0000256" key="4">
    <source>
        <dbReference type="ARBA" id="ARBA00022695"/>
    </source>
</evidence>
<dbReference type="Pfam" id="PF04552">
    <property type="entry name" value="Sigma54_DBD"/>
    <property type="match status" value="1"/>
</dbReference>
<keyword evidence="7" id="KW-0238">DNA-binding</keyword>
<organism evidence="11 12">
    <name type="scientific">Candidatus Acidiferrum panamense</name>
    <dbReference type="NCBI Taxonomy" id="2741543"/>
    <lineage>
        <taxon>Bacteria</taxon>
        <taxon>Pseudomonadati</taxon>
        <taxon>Acidobacteriota</taxon>
        <taxon>Terriglobia</taxon>
        <taxon>Candidatus Acidiferrales</taxon>
        <taxon>Candidatus Acidiferrum</taxon>
    </lineage>
</organism>
<dbReference type="InterPro" id="IPR038709">
    <property type="entry name" value="RpoN_core-bd_sf"/>
</dbReference>
<evidence type="ECO:0000256" key="1">
    <source>
        <dbReference type="ARBA" id="ARBA00008798"/>
    </source>
</evidence>
<dbReference type="PROSITE" id="PS00718">
    <property type="entry name" value="SIGMA54_2"/>
    <property type="match status" value="1"/>
</dbReference>
<dbReference type="GO" id="GO:0006352">
    <property type="term" value="P:DNA-templated transcription initiation"/>
    <property type="evidence" value="ECO:0007669"/>
    <property type="project" value="InterPro"/>
</dbReference>
<evidence type="ECO:0000259" key="10">
    <source>
        <dbReference type="Pfam" id="PF04963"/>
    </source>
</evidence>
<dbReference type="Pfam" id="PF00309">
    <property type="entry name" value="Sigma54_AID"/>
    <property type="match status" value="1"/>
</dbReference>
<gene>
    <name evidence="11" type="primary">rpoN</name>
    <name evidence="11" type="ORF">HRJ53_23340</name>
</gene>
<dbReference type="InterPro" id="IPR007046">
    <property type="entry name" value="RNA_pol_sigma_54_core-bd"/>
</dbReference>
<dbReference type="Gene3D" id="1.10.10.60">
    <property type="entry name" value="Homeodomain-like"/>
    <property type="match status" value="1"/>
</dbReference>
<evidence type="ECO:0000256" key="3">
    <source>
        <dbReference type="ARBA" id="ARBA00022679"/>
    </source>
</evidence>
<evidence type="ECO:0000313" key="11">
    <source>
        <dbReference type="EMBL" id="MBA0087931.1"/>
    </source>
</evidence>
<dbReference type="PIRSF" id="PIRSF000774">
    <property type="entry name" value="RpoN"/>
    <property type="match status" value="1"/>
</dbReference>
<sequence length="480" mass="54642">MAWQGLKLNLRVAQKQILTPGLVQMVSVLALNRLELKEMINQEMIANPVLEEQSEEPTQADNYSDENFLKEETEKVPEKPEPNPFDEFDVGTFFNQYLDTGGDGGQSQEREVSERPSFEKFLSSPTGLTEHLQWQLSVTICSDAVRQVAENIIGNLDENGYLTASPEELTEKGKYSQDDLDDALAVVQEFDPIGVGARDLRECLWLQLKAFDPQNTLAQQIVSEHLKQVQSNQLKEIARALNRPLEVVKRSIDVIKKLDPRPGLRYNKSEPRLVEPDVYFRKVDGQWQAYLNEDDMPQLRLSPTYRRLLVKDAADRDVRNYVKERFTAAVQLMKNIEQRKHTILRVCQSIIARQGEFLDQGPDALKPMMIKEVAEEVGVHPSTVSRAVASKYAHTPQGVLELRSFFSESVNGPEGGGMSLLTLKRLVKKMIEEEDCSKPLTDEQIAKKLDDAGIHVTRRTVAKYREDMRIPSTHQRRVKS</sequence>
<evidence type="ECO:0000256" key="5">
    <source>
        <dbReference type="ARBA" id="ARBA00023015"/>
    </source>
</evidence>
<dbReference type="PANTHER" id="PTHR32248">
    <property type="entry name" value="RNA POLYMERASE SIGMA-54 FACTOR"/>
    <property type="match status" value="1"/>
</dbReference>
<evidence type="ECO:0000313" key="12">
    <source>
        <dbReference type="Proteomes" id="UP000567293"/>
    </source>
</evidence>
<dbReference type="InterPro" id="IPR000394">
    <property type="entry name" value="RNA_pol_sigma_54"/>
</dbReference>
<evidence type="ECO:0000256" key="8">
    <source>
        <dbReference type="ARBA" id="ARBA00023163"/>
    </source>
</evidence>
<feature type="domain" description="RNA polymerase sigma factor 54 DNA-binding" evidence="9">
    <location>
        <begin position="320"/>
        <end position="477"/>
    </location>
</feature>
<evidence type="ECO:0000256" key="7">
    <source>
        <dbReference type="ARBA" id="ARBA00023125"/>
    </source>
</evidence>
<keyword evidence="6" id="KW-0731">Sigma factor</keyword>
<keyword evidence="3" id="KW-0808">Transferase</keyword>
<dbReference type="GO" id="GO:0000428">
    <property type="term" value="C:DNA-directed RNA polymerase complex"/>
    <property type="evidence" value="ECO:0007669"/>
    <property type="project" value="UniProtKB-KW"/>
</dbReference>
<dbReference type="Gene3D" id="1.10.10.1330">
    <property type="entry name" value="RNA polymerase sigma-54 factor, core-binding domain"/>
    <property type="match status" value="1"/>
</dbReference>
<dbReference type="Proteomes" id="UP000567293">
    <property type="component" value="Unassembled WGS sequence"/>
</dbReference>
<dbReference type="GO" id="GO:0001216">
    <property type="term" value="F:DNA-binding transcription activator activity"/>
    <property type="evidence" value="ECO:0007669"/>
    <property type="project" value="InterPro"/>
</dbReference>
<keyword evidence="5" id="KW-0805">Transcription regulation</keyword>
<dbReference type="Pfam" id="PF04963">
    <property type="entry name" value="Sigma54_CBD"/>
    <property type="match status" value="1"/>
</dbReference>
<dbReference type="EMBL" id="JACDQQ010002255">
    <property type="protein sequence ID" value="MBA0087931.1"/>
    <property type="molecule type" value="Genomic_DNA"/>
</dbReference>
<dbReference type="PROSITE" id="PS00717">
    <property type="entry name" value="SIGMA54_1"/>
    <property type="match status" value="1"/>
</dbReference>
<proteinExistence type="inferred from homology"/>
<evidence type="ECO:0000256" key="6">
    <source>
        <dbReference type="ARBA" id="ARBA00023082"/>
    </source>
</evidence>
<dbReference type="PRINTS" id="PR00045">
    <property type="entry name" value="SIGMA54FCT"/>
</dbReference>
<keyword evidence="8" id="KW-0804">Transcription</keyword>
<comment type="caution">
    <text evidence="11">The sequence shown here is derived from an EMBL/GenBank/DDBJ whole genome shotgun (WGS) entry which is preliminary data.</text>
</comment>
<dbReference type="NCBIfam" id="TIGR02395">
    <property type="entry name" value="rpoN_sigma"/>
    <property type="match status" value="1"/>
</dbReference>
<dbReference type="GO" id="GO:0016987">
    <property type="term" value="F:sigma factor activity"/>
    <property type="evidence" value="ECO:0007669"/>
    <property type="project" value="UniProtKB-KW"/>
</dbReference>
<reference evidence="11" key="1">
    <citation type="submission" date="2020-06" db="EMBL/GenBank/DDBJ databases">
        <title>Legume-microbial interactions unlock mineral nutrients during tropical forest succession.</title>
        <authorList>
            <person name="Epihov D.Z."/>
        </authorList>
    </citation>
    <scope>NUCLEOTIDE SEQUENCE [LARGE SCALE GENOMIC DNA]</scope>
    <source>
        <strain evidence="11">Pan2503</strain>
    </source>
</reference>
<dbReference type="GO" id="GO:0016779">
    <property type="term" value="F:nucleotidyltransferase activity"/>
    <property type="evidence" value="ECO:0007669"/>
    <property type="project" value="UniProtKB-KW"/>
</dbReference>
<keyword evidence="2" id="KW-0240">DNA-directed RNA polymerase</keyword>
<keyword evidence="12" id="KW-1185">Reference proteome</keyword>